<reference evidence="2" key="1">
    <citation type="submission" date="2018-05" db="EMBL/GenBank/DDBJ databases">
        <authorList>
            <person name="Lanie J.A."/>
            <person name="Ng W.-L."/>
            <person name="Kazmierczak K.M."/>
            <person name="Andrzejewski T.M."/>
            <person name="Davidsen T.M."/>
            <person name="Wayne K.J."/>
            <person name="Tettelin H."/>
            <person name="Glass J.I."/>
            <person name="Rusch D."/>
            <person name="Podicherti R."/>
            <person name="Tsui H.-C.T."/>
            <person name="Winkler M.E."/>
        </authorList>
    </citation>
    <scope>NUCLEOTIDE SEQUENCE</scope>
</reference>
<feature type="transmembrane region" description="Helical" evidence="1">
    <location>
        <begin position="31"/>
        <end position="50"/>
    </location>
</feature>
<accession>A0A381QAI6</accession>
<keyword evidence="1" id="KW-0472">Membrane</keyword>
<sequence>MSRALLIAADLIAVLLLVFGLYFPRNRRRDMVVALLGVNVAVLAIATTFTKVEVNLGLGLGLFGVLSIIRLRSSELGQQEIAYYFSSLAIGLLGGVEIEPQWVSPALMAAVLFALWLGDHQALLRGHRHQNLILDRAYTDETELINVLEALLGGADVVSVRRVTVRRVDLVNDSTNVDVHYRLKT</sequence>
<evidence type="ECO:0000313" key="2">
    <source>
        <dbReference type="EMBL" id="SUZ75998.1"/>
    </source>
</evidence>
<dbReference type="EMBL" id="UINC01001261">
    <property type="protein sequence ID" value="SUZ75998.1"/>
    <property type="molecule type" value="Genomic_DNA"/>
</dbReference>
<organism evidence="2">
    <name type="scientific">marine metagenome</name>
    <dbReference type="NCBI Taxonomy" id="408172"/>
    <lineage>
        <taxon>unclassified sequences</taxon>
        <taxon>metagenomes</taxon>
        <taxon>ecological metagenomes</taxon>
    </lineage>
</organism>
<dbReference type="InterPro" id="IPR032531">
    <property type="entry name" value="DUF4956"/>
</dbReference>
<protein>
    <recommendedName>
        <fullName evidence="3">DUF4956 domain-containing protein</fullName>
    </recommendedName>
</protein>
<proteinExistence type="predicted"/>
<gene>
    <name evidence="2" type="ORF">METZ01_LOCUS28852</name>
</gene>
<keyword evidence="1" id="KW-1133">Transmembrane helix</keyword>
<dbReference type="AlphaFoldDB" id="A0A381QAI6"/>
<evidence type="ECO:0008006" key="3">
    <source>
        <dbReference type="Google" id="ProtNLM"/>
    </source>
</evidence>
<keyword evidence="1" id="KW-0812">Transmembrane</keyword>
<dbReference type="Pfam" id="PF16316">
    <property type="entry name" value="DUF4956"/>
    <property type="match status" value="1"/>
</dbReference>
<evidence type="ECO:0000256" key="1">
    <source>
        <dbReference type="SAM" id="Phobius"/>
    </source>
</evidence>
<feature type="transmembrane region" description="Helical" evidence="1">
    <location>
        <begin position="6"/>
        <end position="24"/>
    </location>
</feature>
<name>A0A381QAI6_9ZZZZ</name>